<feature type="compositionally biased region" description="Polar residues" evidence="1">
    <location>
        <begin position="26"/>
        <end position="43"/>
    </location>
</feature>
<dbReference type="PANTHER" id="PTHR12436">
    <property type="entry name" value="80 KDA MCM3-ASSOCIATED PROTEIN"/>
    <property type="match status" value="1"/>
</dbReference>
<sequence>METASHLRIRGRGGPNLDSRPRSRNRQWNATEGSSRSGSNTPNHIDGERWERGGHRGGGKGSRGRGRGAPKFGNVSLRVPPPRQLEPVIHEHDEIMQDGEDYEDEEEEEEEEPVILQASSINEPVFESDMERDKLFQELTKAREVERKKAIAEGKMDDPNVPKRLEDAITMVGTCMDMCPRYERYRREREGNLYQLEMIPGTRRIDHKRAVKMYERAAGDKTLPSDLRPPPVLKRTLDYLFHELLPEKGLVATYHYIRDRSRAVRTDFTMQHETGPIAIECHDRCARFHILCLHLAPSVPDYSAALEEQQLMNTLQSLKEFYEDQRGRYQSPTELEMRVYHRLIHIRDQKERHEDIPDHISNHPVFKLTTDFRLHVQKKSAPITKKSQLVVDAEGMEIFSRLAAVLREQGNMVMIYLVACILESLFGKDTIEDIEQLRGQMSIPDVIDGISTGIDYVPGEEHEEVWHVDDEMQDELGDKGEEEYGEEEYEHEEGKYEVQEEETTAPAPTQPQPSAMLWGSSAFGQIGETSAPPPTTAAPTSVFATLKTAPNPFGSTSVFGTPAFTTSSFPSAPKSVFGQISSSSTPATTSATNSVPVTSATTSTPAPSTVAAPTPISTTNGNLLPSSFSSSSSLFDPKAASNSISPIPNFFSNTVTSTPPARGASSLANGEAAPSAPPTFNVPPPFFKPLPAFSLPSATKTPLNPQAPSFTPSFTPPATLTPPPVPLVNGVNKDIPTINGTSSTPPMPLFSAPPLLNKSHSSNSPSLNRTSATPPLKIDTTPVSLNATPPPPGSPAIPPPLAKVQPISLPSTPIDSRPSLNPMLNLRNLDTSSPGLSRTNTEILSPLVLASPSTSSMSVNNFTPSSTPLFKRLKSYASIPSFLNGSGKADNLSDLPEAAQMQLNEKAKAFEQKSSVVKECFQRWTKKATNRAAWIEACRHSDAYRQKVQRQRLSMSRGATPDKKRRISTGPFAASDSPVKKRSRKRISNYQPPLTDEQLAQRFKENHEDHERRWAQGSFLQVLKTHLKGKFKATPSPWNLWLSMNPESDATAIWLERKFDVPESGQWVSETVFSISVSSSMAASTDGYPGIIVFECTPIEGVVDDLEKKYRILDDCSRLRDIIKALPTKRHFVPSLLVFSWTEGEQAYPASDFFDMIKKLVCDSVLEGYHVLPITASTKGLDGKLGEALKSMTLDTEGKLVRSLTFHGLFKVFESDFTAFLTEWIDNCLIKDRFNWSIYDQLIQSSVALLNKIAKIVLQLLGASVQDVLLPFDSEKVDGSESAYEASATWLSRSDATGDTEHIAIDLKAHNDIGQDFPARTFIEHLAVLAQARIQQRIGKGRKTMYHILTSEIQPSLEAFKAAIQPHQMKLGQILNFSTRRSPKRRGMSVDTEQSSPNAKRIRLSASVASTVVDRTPPSSPLPNGRHTPSPTNSTVSLATTAEAPVVTVAMLRALTRDMKKRYAAVSK</sequence>
<dbReference type="Pfam" id="PF03399">
    <property type="entry name" value="SAC3_GANP"/>
    <property type="match status" value="1"/>
</dbReference>
<dbReference type="Gene3D" id="1.25.40.990">
    <property type="match status" value="1"/>
</dbReference>
<accession>A0A5C3M2W9</accession>
<evidence type="ECO:0000256" key="1">
    <source>
        <dbReference type="SAM" id="MobiDB-lite"/>
    </source>
</evidence>
<dbReference type="PANTHER" id="PTHR12436:SF3">
    <property type="entry name" value="GERMINAL-CENTER ASSOCIATED NUCLEAR PROTEIN"/>
    <property type="match status" value="1"/>
</dbReference>
<keyword evidence="4" id="KW-1185">Reference proteome</keyword>
<feature type="region of interest" description="Disordered" evidence="1">
    <location>
        <begin position="576"/>
        <end position="617"/>
    </location>
</feature>
<name>A0A5C3M2W9_9AGAR</name>
<dbReference type="EMBL" id="ML213603">
    <property type="protein sequence ID" value="TFK38508.1"/>
    <property type="molecule type" value="Genomic_DNA"/>
</dbReference>
<dbReference type="OrthoDB" id="264795at2759"/>
<gene>
    <name evidence="3" type="ORF">BDQ12DRAFT_683767</name>
</gene>
<feature type="compositionally biased region" description="Acidic residues" evidence="1">
    <location>
        <begin position="475"/>
        <end position="491"/>
    </location>
</feature>
<feature type="region of interest" description="Disordered" evidence="1">
    <location>
        <begin position="949"/>
        <end position="988"/>
    </location>
</feature>
<feature type="domain" description="SAC3/GANP/THP3 conserved" evidence="2">
    <location>
        <begin position="178"/>
        <end position="427"/>
    </location>
</feature>
<dbReference type="GO" id="GO:0005737">
    <property type="term" value="C:cytoplasm"/>
    <property type="evidence" value="ECO:0007669"/>
    <property type="project" value="TreeGrafter"/>
</dbReference>
<dbReference type="STRING" id="68775.A0A5C3M2W9"/>
<feature type="region of interest" description="Disordered" evidence="1">
    <location>
        <begin position="475"/>
        <end position="517"/>
    </location>
</feature>
<evidence type="ECO:0000313" key="3">
    <source>
        <dbReference type="EMBL" id="TFK38508.1"/>
    </source>
</evidence>
<reference evidence="3 4" key="1">
    <citation type="journal article" date="2019" name="Nat. Ecol. Evol.">
        <title>Megaphylogeny resolves global patterns of mushroom evolution.</title>
        <authorList>
            <person name="Varga T."/>
            <person name="Krizsan K."/>
            <person name="Foldi C."/>
            <person name="Dima B."/>
            <person name="Sanchez-Garcia M."/>
            <person name="Sanchez-Ramirez S."/>
            <person name="Szollosi G.J."/>
            <person name="Szarkandi J.G."/>
            <person name="Papp V."/>
            <person name="Albert L."/>
            <person name="Andreopoulos W."/>
            <person name="Angelini C."/>
            <person name="Antonin V."/>
            <person name="Barry K.W."/>
            <person name="Bougher N.L."/>
            <person name="Buchanan P."/>
            <person name="Buyck B."/>
            <person name="Bense V."/>
            <person name="Catcheside P."/>
            <person name="Chovatia M."/>
            <person name="Cooper J."/>
            <person name="Damon W."/>
            <person name="Desjardin D."/>
            <person name="Finy P."/>
            <person name="Geml J."/>
            <person name="Haridas S."/>
            <person name="Hughes K."/>
            <person name="Justo A."/>
            <person name="Karasinski D."/>
            <person name="Kautmanova I."/>
            <person name="Kiss B."/>
            <person name="Kocsube S."/>
            <person name="Kotiranta H."/>
            <person name="LaButti K.M."/>
            <person name="Lechner B.E."/>
            <person name="Liimatainen K."/>
            <person name="Lipzen A."/>
            <person name="Lukacs Z."/>
            <person name="Mihaltcheva S."/>
            <person name="Morgado L.N."/>
            <person name="Niskanen T."/>
            <person name="Noordeloos M.E."/>
            <person name="Ohm R.A."/>
            <person name="Ortiz-Santana B."/>
            <person name="Ovrebo C."/>
            <person name="Racz N."/>
            <person name="Riley R."/>
            <person name="Savchenko A."/>
            <person name="Shiryaev A."/>
            <person name="Soop K."/>
            <person name="Spirin V."/>
            <person name="Szebenyi C."/>
            <person name="Tomsovsky M."/>
            <person name="Tulloss R.E."/>
            <person name="Uehling J."/>
            <person name="Grigoriev I.V."/>
            <person name="Vagvolgyi C."/>
            <person name="Papp T."/>
            <person name="Martin F.M."/>
            <person name="Miettinen O."/>
            <person name="Hibbett D.S."/>
            <person name="Nagy L.G."/>
        </authorList>
    </citation>
    <scope>NUCLEOTIDE SEQUENCE [LARGE SCALE GENOMIC DNA]</scope>
    <source>
        <strain evidence="3 4">CBS 166.37</strain>
    </source>
</reference>
<dbReference type="Proteomes" id="UP000308652">
    <property type="component" value="Unassembled WGS sequence"/>
</dbReference>
<dbReference type="InterPro" id="IPR045107">
    <property type="entry name" value="SAC3/GANP/THP3"/>
</dbReference>
<feature type="region of interest" description="Disordered" evidence="1">
    <location>
        <begin position="1379"/>
        <end position="1439"/>
    </location>
</feature>
<feature type="compositionally biased region" description="Basic and acidic residues" evidence="1">
    <location>
        <begin position="45"/>
        <end position="54"/>
    </location>
</feature>
<feature type="compositionally biased region" description="Low complexity" evidence="1">
    <location>
        <begin position="581"/>
        <end position="617"/>
    </location>
</feature>
<organism evidence="3 4">
    <name type="scientific">Crucibulum laeve</name>
    <dbReference type="NCBI Taxonomy" id="68775"/>
    <lineage>
        <taxon>Eukaryota</taxon>
        <taxon>Fungi</taxon>
        <taxon>Dikarya</taxon>
        <taxon>Basidiomycota</taxon>
        <taxon>Agaricomycotina</taxon>
        <taxon>Agaricomycetes</taxon>
        <taxon>Agaricomycetidae</taxon>
        <taxon>Agaricales</taxon>
        <taxon>Agaricineae</taxon>
        <taxon>Nidulariaceae</taxon>
        <taxon>Crucibulum</taxon>
    </lineage>
</organism>
<feature type="region of interest" description="Disordered" evidence="1">
    <location>
        <begin position="736"/>
        <end position="799"/>
    </location>
</feature>
<evidence type="ECO:0000259" key="2">
    <source>
        <dbReference type="Pfam" id="PF03399"/>
    </source>
</evidence>
<protein>
    <submittedName>
        <fullName evidence="3">SAC3/GANP/Nin1/mts3/eIF-3 p25 family-domain-containing protein</fullName>
    </submittedName>
</protein>
<proteinExistence type="predicted"/>
<dbReference type="GO" id="GO:0070390">
    <property type="term" value="C:transcription export complex 2"/>
    <property type="evidence" value="ECO:0007669"/>
    <property type="project" value="TreeGrafter"/>
</dbReference>
<evidence type="ECO:0000313" key="4">
    <source>
        <dbReference type="Proteomes" id="UP000308652"/>
    </source>
</evidence>
<feature type="compositionally biased region" description="Polar residues" evidence="1">
    <location>
        <begin position="758"/>
        <end position="773"/>
    </location>
</feature>
<feature type="compositionally biased region" description="Basic residues" evidence="1">
    <location>
        <begin position="55"/>
        <end position="68"/>
    </location>
</feature>
<feature type="compositionally biased region" description="Pro residues" evidence="1">
    <location>
        <begin position="788"/>
        <end position="799"/>
    </location>
</feature>
<feature type="region of interest" description="Disordered" evidence="1">
    <location>
        <begin position="658"/>
        <end position="678"/>
    </location>
</feature>
<dbReference type="InterPro" id="IPR005062">
    <property type="entry name" value="SAC3/GANP/THP3_conserved"/>
</dbReference>
<dbReference type="GO" id="GO:0006406">
    <property type="term" value="P:mRNA export from nucleus"/>
    <property type="evidence" value="ECO:0007669"/>
    <property type="project" value="TreeGrafter"/>
</dbReference>
<feature type="compositionally biased region" description="Polar residues" evidence="1">
    <location>
        <begin position="1427"/>
        <end position="1438"/>
    </location>
</feature>
<feature type="compositionally biased region" description="Low complexity" evidence="1">
    <location>
        <begin position="504"/>
        <end position="515"/>
    </location>
</feature>
<feature type="region of interest" description="Disordered" evidence="1">
    <location>
        <begin position="1"/>
        <end position="81"/>
    </location>
</feature>